<feature type="compositionally biased region" description="Low complexity" evidence="1">
    <location>
        <begin position="106"/>
        <end position="117"/>
    </location>
</feature>
<feature type="region of interest" description="Disordered" evidence="1">
    <location>
        <begin position="40"/>
        <end position="73"/>
    </location>
</feature>
<feature type="compositionally biased region" description="Polar residues" evidence="1">
    <location>
        <begin position="205"/>
        <end position="216"/>
    </location>
</feature>
<feature type="region of interest" description="Disordered" evidence="1">
    <location>
        <begin position="1"/>
        <end position="20"/>
    </location>
</feature>
<feature type="compositionally biased region" description="Low complexity" evidence="1">
    <location>
        <begin position="184"/>
        <end position="204"/>
    </location>
</feature>
<accession>A0A1L7XY50</accession>
<proteinExistence type="predicted"/>
<feature type="region of interest" description="Disordered" evidence="1">
    <location>
        <begin position="184"/>
        <end position="216"/>
    </location>
</feature>
<dbReference type="EMBL" id="FJOG01000086">
    <property type="protein sequence ID" value="CZR69947.1"/>
    <property type="molecule type" value="Genomic_DNA"/>
</dbReference>
<feature type="region of interest" description="Disordered" evidence="1">
    <location>
        <begin position="592"/>
        <end position="626"/>
    </location>
</feature>
<sequence length="626" mass="68405">MERRKPQERFDTPLPITSPLSPEEIALEVAEAARAVALHETEATQSTTISRKRQAEFDPPSSTNKIRDTTTDQRAELDASDELTWLMWKQFDQFDLEDTSNRDPKSTPSQPPVSSVTYQNTDETTPAKDIKMSQRLKRRMDEESDYVPDPYPFGFLERTSPEETSGYQYSDFHAPVMDGLFQTLSMGPGSSPSLPLNKSSPLESMSSQSTDNHLMSGMNPTPSNTSSSLFGTSFGQESVAGDISNGPPIAAAGNISFVHGMNSTNTTNNFTKHEWKPSFVGTSQDNIHPALRDNATIVKPFDFQLPQFAMKPSWIGIPTTEADQSSQDDPMEEGDILNAPPAPHAANAPSHDDQKPLNTLSGLSIAGVRVFGGNNNTAWNLAPDERPGFALRNIDFNFQSILPAPTQLLADKLPSSSTGLFTNPNFFQPAKAKSTIPHTINNEDPMTIEDRLPAANENDEKKQIEPLVSRTVDTRQTMAIEEQHRVTTEGDEDMEDLQSSMATLEIPQSSLDSAAVEKVDDEMAAGEAHNASTNQQGLQAQLVQSLAANADLQRRFDELTATNEHLSAKLGRVTETKNKFASKIKELLEALESKGEETSLDDSRVSTGDSEAVAEANPSSKDGGES</sequence>
<feature type="region of interest" description="Disordered" evidence="1">
    <location>
        <begin position="318"/>
        <end position="357"/>
    </location>
</feature>
<keyword evidence="3" id="KW-1185">Reference proteome</keyword>
<name>A0A1L7XY50_9HELO</name>
<gene>
    <name evidence="2" type="ORF">PAC_19848</name>
</gene>
<feature type="region of interest" description="Disordered" evidence="1">
    <location>
        <begin position="96"/>
        <end position="145"/>
    </location>
</feature>
<evidence type="ECO:0000313" key="3">
    <source>
        <dbReference type="Proteomes" id="UP000184330"/>
    </source>
</evidence>
<feature type="compositionally biased region" description="Basic and acidic residues" evidence="1">
    <location>
        <begin position="1"/>
        <end position="11"/>
    </location>
</feature>
<evidence type="ECO:0000313" key="2">
    <source>
        <dbReference type="EMBL" id="CZR69947.1"/>
    </source>
</evidence>
<feature type="compositionally biased region" description="Basic and acidic residues" evidence="1">
    <location>
        <begin position="592"/>
        <end position="604"/>
    </location>
</feature>
<evidence type="ECO:0000256" key="1">
    <source>
        <dbReference type="SAM" id="MobiDB-lite"/>
    </source>
</evidence>
<protein>
    <submittedName>
        <fullName evidence="2">Uncharacterized protein</fullName>
    </submittedName>
</protein>
<dbReference type="Proteomes" id="UP000184330">
    <property type="component" value="Unassembled WGS sequence"/>
</dbReference>
<organism evidence="2 3">
    <name type="scientific">Phialocephala subalpina</name>
    <dbReference type="NCBI Taxonomy" id="576137"/>
    <lineage>
        <taxon>Eukaryota</taxon>
        <taxon>Fungi</taxon>
        <taxon>Dikarya</taxon>
        <taxon>Ascomycota</taxon>
        <taxon>Pezizomycotina</taxon>
        <taxon>Leotiomycetes</taxon>
        <taxon>Helotiales</taxon>
        <taxon>Mollisiaceae</taxon>
        <taxon>Phialocephala</taxon>
        <taxon>Phialocephala fortinii species complex</taxon>
    </lineage>
</organism>
<dbReference type="AlphaFoldDB" id="A0A1L7XY50"/>
<reference evidence="2 3" key="1">
    <citation type="submission" date="2016-03" db="EMBL/GenBank/DDBJ databases">
        <authorList>
            <person name="Ploux O."/>
        </authorList>
    </citation>
    <scope>NUCLEOTIDE SEQUENCE [LARGE SCALE GENOMIC DNA]</scope>
    <source>
        <strain evidence="2 3">UAMH 11012</strain>
    </source>
</reference>